<dbReference type="InterPro" id="IPR017115">
    <property type="entry name" value="Tellurite_resistance_TerA"/>
</dbReference>
<organism evidence="3 4">
    <name type="scientific">Brevibacillus brevis (strain 47 / JCM 6285 / NBRC 100599)</name>
    <dbReference type="NCBI Taxonomy" id="358681"/>
    <lineage>
        <taxon>Bacteria</taxon>
        <taxon>Bacillati</taxon>
        <taxon>Bacillota</taxon>
        <taxon>Bacilli</taxon>
        <taxon>Bacillales</taxon>
        <taxon>Paenibacillaceae</taxon>
        <taxon>Brevibacillus</taxon>
    </lineage>
</organism>
<dbReference type="Pfam" id="PF02342">
    <property type="entry name" value="TerD"/>
    <property type="match status" value="1"/>
</dbReference>
<reference evidence="3 4" key="1">
    <citation type="submission" date="2005-03" db="EMBL/GenBank/DDBJ databases">
        <title>Brevibacillus brevis strain 47, complete genome.</title>
        <authorList>
            <person name="Hosoyama A."/>
            <person name="Yamada R."/>
            <person name="Hongo Y."/>
            <person name="Terui Y."/>
            <person name="Ankai A."/>
            <person name="Masuyama W."/>
            <person name="Sekiguchi M."/>
            <person name="Takeda T."/>
            <person name="Asano K."/>
            <person name="Ohji S."/>
            <person name="Ichikawa N."/>
            <person name="Narita S."/>
            <person name="Aoki N."/>
            <person name="Miura H."/>
            <person name="Matsushita S."/>
            <person name="Sekigawa T."/>
            <person name="Yamagata H."/>
            <person name="Yoshikawa H."/>
            <person name="Udaka S."/>
            <person name="Tanikawa S."/>
            <person name="Fujita N."/>
        </authorList>
    </citation>
    <scope>NUCLEOTIDE SEQUENCE [LARGE SCALE GENOMIC DNA]</scope>
    <source>
        <strain evidence="4">47 / JCM 6285 / NBRC 100599</strain>
    </source>
</reference>
<feature type="domain" description="TerD" evidence="2">
    <location>
        <begin position="1"/>
        <end position="176"/>
    </location>
</feature>
<name>C0Z9Z2_BREBN</name>
<protein>
    <submittedName>
        <fullName evidence="3">Putative tellurium resistance protein</fullName>
    </submittedName>
</protein>
<dbReference type="eggNOG" id="COG2310">
    <property type="taxonomic scope" value="Bacteria"/>
</dbReference>
<dbReference type="PIRSF" id="PIRSF037118">
    <property type="entry name" value="Tellurite_resistance_TerA"/>
    <property type="match status" value="1"/>
</dbReference>
<dbReference type="eggNOG" id="COG4110">
    <property type="taxonomic scope" value="Bacteria"/>
</dbReference>
<dbReference type="PANTHER" id="PTHR32097">
    <property type="entry name" value="CAMP-BINDING PROTEIN 1-RELATED"/>
    <property type="match status" value="1"/>
</dbReference>
<dbReference type="EMBL" id="AP008955">
    <property type="protein sequence ID" value="BAH46846.1"/>
    <property type="molecule type" value="Genomic_DNA"/>
</dbReference>
<gene>
    <name evidence="3" type="ordered locus">BBR47_58690</name>
</gene>
<dbReference type="Gene3D" id="2.60.60.30">
    <property type="entry name" value="sav2460 like domains"/>
    <property type="match status" value="2"/>
</dbReference>
<keyword evidence="4" id="KW-1185">Reference proteome</keyword>
<dbReference type="HOGENOM" id="CLU_047549_0_0_9"/>
<dbReference type="InterPro" id="IPR003325">
    <property type="entry name" value="TerD"/>
</dbReference>
<dbReference type="KEGG" id="bbe:BBR47_58690"/>
<evidence type="ECO:0000313" key="3">
    <source>
        <dbReference type="EMBL" id="BAH46846.1"/>
    </source>
</evidence>
<evidence type="ECO:0000313" key="4">
    <source>
        <dbReference type="Proteomes" id="UP000001877"/>
    </source>
</evidence>
<proteinExistence type="predicted"/>
<evidence type="ECO:0000259" key="2">
    <source>
        <dbReference type="Pfam" id="PF02342"/>
    </source>
</evidence>
<dbReference type="PANTHER" id="PTHR32097:SF17">
    <property type="entry name" value="CAMP-BINDING PROTEIN 1-RELATED"/>
    <property type="match status" value="1"/>
</dbReference>
<dbReference type="STRING" id="358681.BBR47_58690"/>
<feature type="compositionally biased region" description="Pro residues" evidence="1">
    <location>
        <begin position="189"/>
        <end position="208"/>
    </location>
</feature>
<evidence type="ECO:0000256" key="1">
    <source>
        <dbReference type="SAM" id="MobiDB-lite"/>
    </source>
</evidence>
<feature type="region of interest" description="Disordered" evidence="1">
    <location>
        <begin position="183"/>
        <end position="209"/>
    </location>
</feature>
<sequence length="411" mass="45558">MTMMVVKGQKVDVTKQFPGLTKVIVGLGWHTGSELDLDASAFQLGATGKVNREEDFIFYGNPKSTNGAVSLRDGTGDKQQFELELSAIPLNVEKIAFTITIYDAISRGQTFRQVSDLYLRILHPVTFTEMIRFPLVDFSTENSIVTGELYRYNGEWKFNAIGSGFNGGLTALCGNFGVEVAQEQASSPQPSPTTPAPPPKVEQPPAPPINLSKVELTKKGETISLRKSSGALGQISVNLNWNRKAKKSGGFLGFNKSDGIDLDLGCLYEMSDGNKGCIQALGRLFGEYLHFPFIELDGDDRTGSRTDGENLRINGNHLREFNRVLIYAYIYEGVAKWAETDGVVTIKQADNPEIVVRMDVHDPRKITCAVAMIERKGDTFEIKRLVEYFNGHVQMDRYYGWNMRWGAAGSK</sequence>
<dbReference type="CDD" id="cd06974">
    <property type="entry name" value="TerD_like"/>
    <property type="match status" value="2"/>
</dbReference>
<dbReference type="InterPro" id="IPR051324">
    <property type="entry name" value="Stress/Tellurium_Resist"/>
</dbReference>
<dbReference type="RefSeq" id="WP_015894030.1">
    <property type="nucleotide sequence ID" value="NC_012491.1"/>
</dbReference>
<dbReference type="Proteomes" id="UP000001877">
    <property type="component" value="Chromosome"/>
</dbReference>
<dbReference type="AlphaFoldDB" id="C0Z9Z2"/>
<accession>C0Z9Z2</accession>